<name>A0ABW2B5Q2_9RHOB</name>
<keyword evidence="2" id="KW-1185">Reference proteome</keyword>
<evidence type="ECO:0000313" key="2">
    <source>
        <dbReference type="Proteomes" id="UP001596353"/>
    </source>
</evidence>
<organism evidence="1 2">
    <name type="scientific">Sulfitobacter porphyrae</name>
    <dbReference type="NCBI Taxonomy" id="1246864"/>
    <lineage>
        <taxon>Bacteria</taxon>
        <taxon>Pseudomonadati</taxon>
        <taxon>Pseudomonadota</taxon>
        <taxon>Alphaproteobacteria</taxon>
        <taxon>Rhodobacterales</taxon>
        <taxon>Roseobacteraceae</taxon>
        <taxon>Sulfitobacter</taxon>
    </lineage>
</organism>
<protein>
    <submittedName>
        <fullName evidence="1">Uncharacterized protein</fullName>
    </submittedName>
</protein>
<sequence>MSDEFEEPDEALARNMRRIKTEGLDAATEAALGLLKDPKAPAQAKSATINAMYRAAGLFARPDDEGEIPLHEMTAAQIDRAIRKNETLLRGAVKGRDPEGDVFG</sequence>
<gene>
    <name evidence="1" type="ORF">ACFQFQ_17880</name>
</gene>
<dbReference type="EMBL" id="JBHSWG010000001">
    <property type="protein sequence ID" value="MFC6760929.1"/>
    <property type="molecule type" value="Genomic_DNA"/>
</dbReference>
<dbReference type="Proteomes" id="UP001596353">
    <property type="component" value="Unassembled WGS sequence"/>
</dbReference>
<accession>A0ABW2B5Q2</accession>
<evidence type="ECO:0000313" key="1">
    <source>
        <dbReference type="EMBL" id="MFC6760929.1"/>
    </source>
</evidence>
<reference evidence="2" key="1">
    <citation type="journal article" date="2019" name="Int. J. Syst. Evol. Microbiol.">
        <title>The Global Catalogue of Microorganisms (GCM) 10K type strain sequencing project: providing services to taxonomists for standard genome sequencing and annotation.</title>
        <authorList>
            <consortium name="The Broad Institute Genomics Platform"/>
            <consortium name="The Broad Institute Genome Sequencing Center for Infectious Disease"/>
            <person name="Wu L."/>
            <person name="Ma J."/>
        </authorList>
    </citation>
    <scope>NUCLEOTIDE SEQUENCE [LARGE SCALE GENOMIC DNA]</scope>
    <source>
        <strain evidence="2">CCUG 66188</strain>
    </source>
</reference>
<proteinExistence type="predicted"/>
<comment type="caution">
    <text evidence="1">The sequence shown here is derived from an EMBL/GenBank/DDBJ whole genome shotgun (WGS) entry which is preliminary data.</text>
</comment>